<keyword evidence="2" id="KW-0812">Transmembrane</keyword>
<keyword evidence="1" id="KW-0227">DNA damage</keyword>
<feature type="transmembrane region" description="Helical" evidence="2">
    <location>
        <begin position="130"/>
        <end position="149"/>
    </location>
</feature>
<dbReference type="GO" id="GO:0016020">
    <property type="term" value="C:membrane"/>
    <property type="evidence" value="ECO:0007669"/>
    <property type="project" value="InterPro"/>
</dbReference>
<dbReference type="InterPro" id="IPR052520">
    <property type="entry name" value="ATL_DNA_repair"/>
</dbReference>
<dbReference type="PANTHER" id="PTHR42942">
    <property type="entry name" value="6-O-METHYLGUANINE DNA METHYLTRANSFERASE"/>
    <property type="match status" value="1"/>
</dbReference>
<dbReference type="Gene3D" id="1.10.10.10">
    <property type="entry name" value="Winged helix-like DNA-binding domain superfamily/Winged helix DNA-binding domain"/>
    <property type="match status" value="1"/>
</dbReference>
<proteinExistence type="predicted"/>
<dbReference type="CDD" id="cd06445">
    <property type="entry name" value="ATase"/>
    <property type="match status" value="1"/>
</dbReference>
<sequence>MAYFHEQVYNIVRMIPFAKVTSYKHVATLAGHPRHSRAVGQALKFVQDPSIPWQRVIASSGTISFRGDDGGGAVRQREALESEGVVVTAVPANVALGGGKVSFSEFGWFPERRKFNIHRNMLLTRFRRHVLVLIPIAIILCLTFFLPPLHLDLVLPSFIGINSHRPKIPLIYQALVHQLDESRLADNLILEKPAVSLRADGRVVSKDCEALGWQSLEAHDVGEVWDAFVFTGNIYMLELRLAEMFDSVNMFFIVDMSPHSILPSRPSVISLPPGLNEYAGKLTISHLPSTASLEEAWDELTNMLDGHAKLREGQRKELKKGLEIGETVPEGRPNVLMGGADTILRSQVAHIVRQCKPDQDGGFRLGVGPYIYSFEHPLQIESHYNSLAISWERHKSKYGFGFNSTSSQRNMELLKDSGWECVGCYPKIENYVALLEHEVADNSHQIPEARMKKSKERIQHALCTGQDIFKFLPGSTYWNSALSLLPPSSLRSTLNLPQHLMKERKRLSWLLPEGCERDLGVVNL</sequence>
<evidence type="ECO:0000256" key="1">
    <source>
        <dbReference type="ARBA" id="ARBA00022763"/>
    </source>
</evidence>
<dbReference type="Pfam" id="PF04724">
    <property type="entry name" value="Glyco_transf_17"/>
    <property type="match status" value="1"/>
</dbReference>
<dbReference type="AlphaFoldDB" id="A0A0F7SSG9"/>
<dbReference type="GO" id="GO:0003830">
    <property type="term" value="F:beta-1,4-mannosylglycoprotein 4-beta-N-acetylglucosaminyltransferase activity"/>
    <property type="evidence" value="ECO:0007669"/>
    <property type="project" value="InterPro"/>
</dbReference>
<dbReference type="PANTHER" id="PTHR42942:SF1">
    <property type="entry name" value="ALKYLTRANSFERASE-LIKE PROTEIN 1"/>
    <property type="match status" value="1"/>
</dbReference>
<dbReference type="GO" id="GO:0006281">
    <property type="term" value="P:DNA repair"/>
    <property type="evidence" value="ECO:0007669"/>
    <property type="project" value="InterPro"/>
</dbReference>
<accession>A0A0F7SSG9</accession>
<dbReference type="InterPro" id="IPR006813">
    <property type="entry name" value="Glyco_trans_17"/>
</dbReference>
<dbReference type="InterPro" id="IPR036388">
    <property type="entry name" value="WH-like_DNA-bd_sf"/>
</dbReference>
<dbReference type="InterPro" id="IPR036217">
    <property type="entry name" value="MethylDNA_cys_MeTrfase_DNAb"/>
</dbReference>
<name>A0A0F7SSG9_PHARH</name>
<dbReference type="InterPro" id="IPR014048">
    <property type="entry name" value="MethylDNA_cys_MeTrfase_DNA-bd"/>
</dbReference>
<evidence type="ECO:0000256" key="2">
    <source>
        <dbReference type="SAM" id="Phobius"/>
    </source>
</evidence>
<protein>
    <submittedName>
        <fullName evidence="4">Mgmt family protein</fullName>
    </submittedName>
</protein>
<dbReference type="SUPFAM" id="SSF46767">
    <property type="entry name" value="Methylated DNA-protein cysteine methyltransferase, C-terminal domain"/>
    <property type="match status" value="1"/>
</dbReference>
<dbReference type="EMBL" id="LN483332">
    <property type="protein sequence ID" value="CED85137.1"/>
    <property type="molecule type" value="Genomic_DNA"/>
</dbReference>
<organism evidence="4">
    <name type="scientific">Phaffia rhodozyma</name>
    <name type="common">Yeast</name>
    <name type="synonym">Xanthophyllomyces dendrorhous</name>
    <dbReference type="NCBI Taxonomy" id="264483"/>
    <lineage>
        <taxon>Eukaryota</taxon>
        <taxon>Fungi</taxon>
        <taxon>Dikarya</taxon>
        <taxon>Basidiomycota</taxon>
        <taxon>Agaricomycotina</taxon>
        <taxon>Tremellomycetes</taxon>
        <taxon>Cystofilobasidiales</taxon>
        <taxon>Mrakiaceae</taxon>
        <taxon>Phaffia</taxon>
    </lineage>
</organism>
<keyword evidence="2" id="KW-0472">Membrane</keyword>
<reference evidence="4" key="1">
    <citation type="submission" date="2014-08" db="EMBL/GenBank/DDBJ databases">
        <authorList>
            <person name="Sharma Rahul"/>
            <person name="Thines Marco"/>
        </authorList>
    </citation>
    <scope>NUCLEOTIDE SEQUENCE</scope>
</reference>
<keyword evidence="2" id="KW-1133">Transmembrane helix</keyword>
<evidence type="ECO:0000313" key="4">
    <source>
        <dbReference type="EMBL" id="CED85137.1"/>
    </source>
</evidence>
<feature type="domain" description="Methylated-DNA-[protein]-cysteine S-methyltransferase DNA binding" evidence="3">
    <location>
        <begin position="4"/>
        <end position="85"/>
    </location>
</feature>
<evidence type="ECO:0000259" key="3">
    <source>
        <dbReference type="Pfam" id="PF01035"/>
    </source>
</evidence>
<dbReference type="Pfam" id="PF01035">
    <property type="entry name" value="DNA_binding_1"/>
    <property type="match status" value="1"/>
</dbReference>